<dbReference type="SUPFAM" id="SSF52540">
    <property type="entry name" value="P-loop containing nucleoside triphosphate hydrolases"/>
    <property type="match status" value="1"/>
</dbReference>
<comment type="catalytic activity">
    <reaction evidence="12">
        <text>Couples ATP hydrolysis with the unwinding of duplex DNA by translocating in the 3'-5' direction.</text>
        <dbReference type="EC" id="5.6.2.4"/>
    </reaction>
</comment>
<dbReference type="PROSITE" id="PS51198">
    <property type="entry name" value="UVRD_HELICASE_ATP_BIND"/>
    <property type="match status" value="1"/>
</dbReference>
<evidence type="ECO:0000256" key="10">
    <source>
        <dbReference type="ARBA" id="ARBA00023204"/>
    </source>
</evidence>
<dbReference type="GO" id="GO:0005524">
    <property type="term" value="F:ATP binding"/>
    <property type="evidence" value="ECO:0007669"/>
    <property type="project" value="UniProtKB-UniRule"/>
</dbReference>
<evidence type="ECO:0000256" key="7">
    <source>
        <dbReference type="ARBA" id="ARBA00022839"/>
    </source>
</evidence>
<comment type="similarity">
    <text evidence="1">Belongs to the helicase family. UvrD subfamily.</text>
</comment>
<reference evidence="19 20" key="1">
    <citation type="submission" date="2020-08" db="EMBL/GenBank/DDBJ databases">
        <title>Sequencing the genomes of 1000 actinobacteria strains.</title>
        <authorList>
            <person name="Klenk H.-P."/>
        </authorList>
    </citation>
    <scope>NUCLEOTIDE SEQUENCE [LARGE SCALE GENOMIC DNA]</scope>
    <source>
        <strain evidence="19 20">DSM 44598</strain>
    </source>
</reference>
<keyword evidence="4" id="KW-0227">DNA damage</keyword>
<evidence type="ECO:0000256" key="8">
    <source>
        <dbReference type="ARBA" id="ARBA00022840"/>
    </source>
</evidence>
<keyword evidence="3 15" id="KW-0547">Nucleotide-binding</keyword>
<evidence type="ECO:0000256" key="2">
    <source>
        <dbReference type="ARBA" id="ARBA00022722"/>
    </source>
</evidence>
<keyword evidence="2" id="KW-0540">Nuclease</keyword>
<dbReference type="GO" id="GO:0003677">
    <property type="term" value="F:DNA binding"/>
    <property type="evidence" value="ECO:0007669"/>
    <property type="project" value="UniProtKB-KW"/>
</dbReference>
<dbReference type="EMBL" id="JACHDO010000001">
    <property type="protein sequence ID" value="MBB5493940.1"/>
    <property type="molecule type" value="Genomic_DNA"/>
</dbReference>
<dbReference type="Proteomes" id="UP000579647">
    <property type="component" value="Unassembled WGS sequence"/>
</dbReference>
<evidence type="ECO:0000256" key="6">
    <source>
        <dbReference type="ARBA" id="ARBA00022806"/>
    </source>
</evidence>
<dbReference type="InterPro" id="IPR014016">
    <property type="entry name" value="UvrD-like_ATP-bd"/>
</dbReference>
<evidence type="ECO:0000256" key="1">
    <source>
        <dbReference type="ARBA" id="ARBA00009922"/>
    </source>
</evidence>
<dbReference type="Pfam" id="PF13361">
    <property type="entry name" value="UvrD_C"/>
    <property type="match status" value="2"/>
</dbReference>
<dbReference type="Gene3D" id="3.40.50.300">
    <property type="entry name" value="P-loop containing nucleotide triphosphate hydrolases"/>
    <property type="match status" value="3"/>
</dbReference>
<dbReference type="InterPro" id="IPR011604">
    <property type="entry name" value="PDDEXK-like_dom_sf"/>
</dbReference>
<evidence type="ECO:0000313" key="19">
    <source>
        <dbReference type="EMBL" id="MBB5493940.1"/>
    </source>
</evidence>
<keyword evidence="9" id="KW-0238">DNA-binding</keyword>
<evidence type="ECO:0000256" key="5">
    <source>
        <dbReference type="ARBA" id="ARBA00022801"/>
    </source>
</evidence>
<evidence type="ECO:0000256" key="9">
    <source>
        <dbReference type="ARBA" id="ARBA00023125"/>
    </source>
</evidence>
<evidence type="ECO:0000256" key="15">
    <source>
        <dbReference type="PROSITE-ProRule" id="PRU00560"/>
    </source>
</evidence>
<feature type="domain" description="UvrD-like helicase C-terminal" evidence="18">
    <location>
        <begin position="322"/>
        <end position="590"/>
    </location>
</feature>
<dbReference type="PROSITE" id="PS51217">
    <property type="entry name" value="UVRD_HELICASE_CTER"/>
    <property type="match status" value="1"/>
</dbReference>
<evidence type="ECO:0000256" key="11">
    <source>
        <dbReference type="ARBA" id="ARBA00023235"/>
    </source>
</evidence>
<comment type="catalytic activity">
    <reaction evidence="14">
        <text>ATP + H2O = ADP + phosphate + H(+)</text>
        <dbReference type="Rhea" id="RHEA:13065"/>
        <dbReference type="ChEBI" id="CHEBI:15377"/>
        <dbReference type="ChEBI" id="CHEBI:15378"/>
        <dbReference type="ChEBI" id="CHEBI:30616"/>
        <dbReference type="ChEBI" id="CHEBI:43474"/>
        <dbReference type="ChEBI" id="CHEBI:456216"/>
        <dbReference type="EC" id="5.6.2.4"/>
    </reaction>
</comment>
<dbReference type="PANTHER" id="PTHR11070">
    <property type="entry name" value="UVRD / RECB / PCRA DNA HELICASE FAMILY MEMBER"/>
    <property type="match status" value="1"/>
</dbReference>
<dbReference type="GO" id="GO:0005829">
    <property type="term" value="C:cytosol"/>
    <property type="evidence" value="ECO:0007669"/>
    <property type="project" value="TreeGrafter"/>
</dbReference>
<keyword evidence="11" id="KW-0413">Isomerase</keyword>
<dbReference type="InterPro" id="IPR013986">
    <property type="entry name" value="DExx_box_DNA_helicase_dom_sf"/>
</dbReference>
<dbReference type="RefSeq" id="WP_221318923.1">
    <property type="nucleotide sequence ID" value="NZ_BAAAKM010000150.1"/>
</dbReference>
<organism evidence="19 20">
    <name type="scientific">Nocardiopsis metallicus</name>
    <dbReference type="NCBI Taxonomy" id="179819"/>
    <lineage>
        <taxon>Bacteria</taxon>
        <taxon>Bacillati</taxon>
        <taxon>Actinomycetota</taxon>
        <taxon>Actinomycetes</taxon>
        <taxon>Streptosporangiales</taxon>
        <taxon>Nocardiopsidaceae</taxon>
        <taxon>Nocardiopsis</taxon>
    </lineage>
</organism>
<dbReference type="Gene3D" id="1.10.486.10">
    <property type="entry name" value="PCRA, domain 4"/>
    <property type="match status" value="1"/>
</dbReference>
<keyword evidence="5 15" id="KW-0378">Hydrolase</keyword>
<feature type="region of interest" description="Disordered" evidence="16">
    <location>
        <begin position="1"/>
        <end position="23"/>
    </location>
</feature>
<sequence length="949" mass="106926">MTCDAGGTGQQEHDSNEKAAAMASYTPAQQEAIDCLDEPLQIIACAGSGKTQVISQRIAAILAQPGVEPRNVIAFTFTEKAAAELKDRILGIVAAERGEIVGMAEMYIGTMHGYCLDLLQRLVPETFKFSVLSDITARLLVDRNSKKSGLTTCPTLPRATQSHLKRYQNSSLFLQAMSVLREDVVDDAQVPEGVAASFHSYMKLLYNHASFDYTEMIHLAVQFLEADPDEDENAAVVQKHVRDDIRYVVVDEYQDVNPLQERLIEGLVRHGANLCVVGDDDQTIYQWRGSQVSNIVTFAERHDGVRRVTLADNFRSSPGIVELGRSIAERVPDGERLPKRMVSAESQEWQRGDLLALSFDDAEGEAAWICDRIEEMRGVPFRDTPDAEPRGLSWSDCSVLFRSVAKDADPLVAELKRRGIPYVVKGLNRLFDTPEVEAVVGIFRFMVQEISAGELRTLWQNAELLPEGYDWPAALDVLEQGRAFEQGGRFGVYNIQRVYLDFLEKLTLREETVPGPEGRGELVYYQLGKFSQVISDFEQIYFTTEPAEKYQSFVSWLTHQAPGYYAESNADVGYAAPDAVTLSTVHQAKGMQWPVVFVPCLRKNRFPSQRHGGLGLFHVLPQEAVEDPDRYRGTVEDETRLFYVAVTRAQKYLNLTYSPGRTTRYRNRSPFFDHCSDQRWVSTRPSTRPLPDRLPAVPRRETPQLTFSFSELKYLFECPYSFKLRFLYGFNPPLHEALGYGKGLHDALAEVHKRAIAGELLDASDAEDLVERHLHTPFAYPELRATLSAAAIKAIRRYFATHGEEIPQTEHSEKQVQVHVAPGITVDGRIDLIRRLDTDELSIVDFKSTDRAQAEEVTRDQLHVYAVGYGELTGENADLVEVLNLDEAGQTTREEIEDSLLTNVHNKIWEAGEALRANDLPRLNSWCDQCDRCDFVALCRDKPASRSRR</sequence>
<dbReference type="PANTHER" id="PTHR11070:SF2">
    <property type="entry name" value="ATP-DEPENDENT DNA HELICASE SRS2"/>
    <property type="match status" value="1"/>
</dbReference>
<feature type="domain" description="UvrD-like helicase ATP-binding" evidence="17">
    <location>
        <begin position="23"/>
        <end position="317"/>
    </location>
</feature>
<dbReference type="Gene3D" id="1.10.10.160">
    <property type="match status" value="1"/>
</dbReference>
<evidence type="ECO:0000256" key="3">
    <source>
        <dbReference type="ARBA" id="ARBA00022741"/>
    </source>
</evidence>
<dbReference type="Pfam" id="PF00580">
    <property type="entry name" value="UvrD-helicase"/>
    <property type="match status" value="1"/>
</dbReference>
<comment type="caution">
    <text evidence="19">The sequence shown here is derived from an EMBL/GenBank/DDBJ whole genome shotgun (WGS) entry which is preliminary data.</text>
</comment>
<dbReference type="GO" id="GO:0000725">
    <property type="term" value="P:recombinational repair"/>
    <property type="evidence" value="ECO:0007669"/>
    <property type="project" value="TreeGrafter"/>
</dbReference>
<dbReference type="InterPro" id="IPR038726">
    <property type="entry name" value="PDDEXK_AddAB-type"/>
</dbReference>
<evidence type="ECO:0000256" key="4">
    <source>
        <dbReference type="ARBA" id="ARBA00022763"/>
    </source>
</evidence>
<dbReference type="GO" id="GO:0004527">
    <property type="term" value="F:exonuclease activity"/>
    <property type="evidence" value="ECO:0007669"/>
    <property type="project" value="UniProtKB-KW"/>
</dbReference>
<evidence type="ECO:0000256" key="13">
    <source>
        <dbReference type="ARBA" id="ARBA00034808"/>
    </source>
</evidence>
<dbReference type="AlphaFoldDB" id="A0A840WA62"/>
<dbReference type="GO" id="GO:0043138">
    <property type="term" value="F:3'-5' DNA helicase activity"/>
    <property type="evidence" value="ECO:0007669"/>
    <property type="project" value="UniProtKB-EC"/>
</dbReference>
<dbReference type="InterPro" id="IPR027417">
    <property type="entry name" value="P-loop_NTPase"/>
</dbReference>
<gene>
    <name evidence="19" type="ORF">HNR07_005077</name>
</gene>
<keyword evidence="8 15" id="KW-0067">ATP-binding</keyword>
<feature type="binding site" evidence="15">
    <location>
        <begin position="44"/>
        <end position="51"/>
    </location>
    <ligand>
        <name>ATP</name>
        <dbReference type="ChEBI" id="CHEBI:30616"/>
    </ligand>
</feature>
<keyword evidence="6 15" id="KW-0347">Helicase</keyword>
<evidence type="ECO:0000259" key="17">
    <source>
        <dbReference type="PROSITE" id="PS51198"/>
    </source>
</evidence>
<dbReference type="Gene3D" id="3.90.320.10">
    <property type="match status" value="1"/>
</dbReference>
<dbReference type="Pfam" id="PF12705">
    <property type="entry name" value="PDDEXK_1"/>
    <property type="match status" value="1"/>
</dbReference>
<name>A0A840WA62_9ACTN</name>
<dbReference type="InterPro" id="IPR014017">
    <property type="entry name" value="DNA_helicase_UvrD-like_C"/>
</dbReference>
<dbReference type="EC" id="5.6.2.4" evidence="13"/>
<evidence type="ECO:0000256" key="12">
    <source>
        <dbReference type="ARBA" id="ARBA00034617"/>
    </source>
</evidence>
<keyword evidence="10" id="KW-0234">DNA repair</keyword>
<dbReference type="CDD" id="cd17932">
    <property type="entry name" value="DEXQc_UvrD"/>
    <property type="match status" value="1"/>
</dbReference>
<proteinExistence type="inferred from homology"/>
<accession>A0A840WA62</accession>
<keyword evidence="20" id="KW-1185">Reference proteome</keyword>
<evidence type="ECO:0000256" key="14">
    <source>
        <dbReference type="ARBA" id="ARBA00048988"/>
    </source>
</evidence>
<evidence type="ECO:0000256" key="16">
    <source>
        <dbReference type="SAM" id="MobiDB-lite"/>
    </source>
</evidence>
<evidence type="ECO:0000313" key="20">
    <source>
        <dbReference type="Proteomes" id="UP000579647"/>
    </source>
</evidence>
<evidence type="ECO:0000259" key="18">
    <source>
        <dbReference type="PROSITE" id="PS51217"/>
    </source>
</evidence>
<dbReference type="InterPro" id="IPR000212">
    <property type="entry name" value="DNA_helicase_UvrD/REP"/>
</dbReference>
<keyword evidence="7" id="KW-0269">Exonuclease</keyword>
<protein>
    <recommendedName>
        <fullName evidence="13">DNA 3'-5' helicase</fullName>
        <ecNumber evidence="13">5.6.2.4</ecNumber>
    </recommendedName>
</protein>